<reference evidence="1" key="1">
    <citation type="submission" date="2020-05" db="EMBL/GenBank/DDBJ databases">
        <authorList>
            <person name="Chiriac C."/>
            <person name="Salcher M."/>
            <person name="Ghai R."/>
            <person name="Kavagutti S V."/>
        </authorList>
    </citation>
    <scope>NUCLEOTIDE SEQUENCE</scope>
</reference>
<evidence type="ECO:0000313" key="1">
    <source>
        <dbReference type="EMBL" id="CAB5222527.1"/>
    </source>
</evidence>
<accession>A0A6J7WXI7</accession>
<organism evidence="1">
    <name type="scientific">uncultured Caudovirales phage</name>
    <dbReference type="NCBI Taxonomy" id="2100421"/>
    <lineage>
        <taxon>Viruses</taxon>
        <taxon>Duplodnaviria</taxon>
        <taxon>Heunggongvirae</taxon>
        <taxon>Uroviricota</taxon>
        <taxon>Caudoviricetes</taxon>
        <taxon>Peduoviridae</taxon>
        <taxon>Maltschvirus</taxon>
        <taxon>Maltschvirus maltsch</taxon>
    </lineage>
</organism>
<proteinExistence type="predicted"/>
<dbReference type="GO" id="GO:0003678">
    <property type="term" value="F:DNA helicase activity"/>
    <property type="evidence" value="ECO:0007669"/>
    <property type="project" value="InterPro"/>
</dbReference>
<name>A0A6J7WXI7_9CAUD</name>
<dbReference type="GO" id="GO:0005524">
    <property type="term" value="F:ATP binding"/>
    <property type="evidence" value="ECO:0007669"/>
    <property type="project" value="InterPro"/>
</dbReference>
<dbReference type="SUPFAM" id="SSF52540">
    <property type="entry name" value="P-loop containing nucleoside triphosphate hydrolases"/>
    <property type="match status" value="1"/>
</dbReference>
<dbReference type="Gene3D" id="3.40.50.300">
    <property type="entry name" value="P-loop containing nucleotide triphosphate hydrolases"/>
    <property type="match status" value="1"/>
</dbReference>
<protein>
    <submittedName>
        <fullName evidence="1">AAA domain containing protein</fullName>
    </submittedName>
</protein>
<gene>
    <name evidence="1" type="ORF">UFOVP369_14</name>
</gene>
<dbReference type="EMBL" id="LR798315">
    <property type="protein sequence ID" value="CAB5222527.1"/>
    <property type="molecule type" value="Genomic_DNA"/>
</dbReference>
<dbReference type="Pfam" id="PF13481">
    <property type="entry name" value="AAA_25"/>
    <property type="match status" value="1"/>
</dbReference>
<dbReference type="InterPro" id="IPR027417">
    <property type="entry name" value="P-loop_NTPase"/>
</dbReference>
<dbReference type="GO" id="GO:0006260">
    <property type="term" value="P:DNA replication"/>
    <property type="evidence" value="ECO:0007669"/>
    <property type="project" value="InterPro"/>
</dbReference>
<sequence length="413" mass="47678">MVEEQIIKLFCEDKYIFTKYYKYVNINYIKVNYSNLYKLFITIDNYYNKYNNNNNINKQELELVYNSNYLLKDSERKELTELINRILDNEVSNKETVIGLLEEHRRRCLAGEVARTALDVEDGKASIESLLALFNDFEHQEVEATEAKAIQFDLRKLHETQVATPGLRWRLNFLNKSLGSLRQGDFGFIFARPETGKTTFLASEISKMIQQTDGEVLWFNNEEQGNKVAIRCYQAVLGVTTEKLFSNLDMYQKQFEDLVQNRIKIYDFEDSSRASRIEAILKESNPALIIFDQIDKIKGFKGDRNDLELKAIYQWAREIAKTYAPVIGVSQAGGEAEGKLWLTMDMVDGSKTAKQGEADWILGIGKEQDNTSRTRYLNITKNKLLGDSDTLPELRHGSAQVLIKPEIARYEDL</sequence>